<organism evidence="2 3">
    <name type="scientific">Mycena chlorophos</name>
    <name type="common">Agaric fungus</name>
    <name type="synonym">Agaricus chlorophos</name>
    <dbReference type="NCBI Taxonomy" id="658473"/>
    <lineage>
        <taxon>Eukaryota</taxon>
        <taxon>Fungi</taxon>
        <taxon>Dikarya</taxon>
        <taxon>Basidiomycota</taxon>
        <taxon>Agaricomycotina</taxon>
        <taxon>Agaricomycetes</taxon>
        <taxon>Agaricomycetidae</taxon>
        <taxon>Agaricales</taxon>
        <taxon>Marasmiineae</taxon>
        <taxon>Mycenaceae</taxon>
        <taxon>Mycena</taxon>
    </lineage>
</organism>
<sequence length="183" mass="19839">MNVVVSTEQHIHVSPRPSTVAVVRARAVKPTPAPLQPKNSQLNTVSSQLDVASAGPPLVTTIAPPVERSSTHETTATNIPKPDAFNSRAPTTYLPREEDAREKKTTVVDSSEPARNDSEPIATTPAGAEGPKAAKQKVLYFSDELKARVAEREIRRVEKRNAKLQAIKARVAAWHKEEVAATN</sequence>
<gene>
    <name evidence="2" type="ORF">MCHLO_16626</name>
</gene>
<accession>A0ABQ0MAY0</accession>
<feature type="compositionally biased region" description="Basic and acidic residues" evidence="1">
    <location>
        <begin position="95"/>
        <end position="118"/>
    </location>
</feature>
<evidence type="ECO:0000313" key="2">
    <source>
        <dbReference type="EMBL" id="GAT60493.1"/>
    </source>
</evidence>
<reference evidence="2" key="1">
    <citation type="submission" date="2014-09" db="EMBL/GenBank/DDBJ databases">
        <title>Genome sequence of the luminous mushroom Mycena chlorophos for searching fungal bioluminescence genes.</title>
        <authorList>
            <person name="Tanaka Y."/>
            <person name="Kasuga D."/>
            <person name="Oba Y."/>
            <person name="Hase S."/>
            <person name="Sato K."/>
            <person name="Oba Y."/>
            <person name="Sakakibara Y."/>
        </authorList>
    </citation>
    <scope>NUCLEOTIDE SEQUENCE</scope>
</reference>
<keyword evidence="3" id="KW-1185">Reference proteome</keyword>
<dbReference type="Proteomes" id="UP000815677">
    <property type="component" value="Unassembled WGS sequence"/>
</dbReference>
<evidence type="ECO:0000313" key="3">
    <source>
        <dbReference type="Proteomes" id="UP000815677"/>
    </source>
</evidence>
<feature type="region of interest" description="Disordered" evidence="1">
    <location>
        <begin position="67"/>
        <end position="132"/>
    </location>
</feature>
<proteinExistence type="predicted"/>
<evidence type="ECO:0000256" key="1">
    <source>
        <dbReference type="SAM" id="MobiDB-lite"/>
    </source>
</evidence>
<dbReference type="EMBL" id="DF849951">
    <property type="protein sequence ID" value="GAT60493.1"/>
    <property type="molecule type" value="Genomic_DNA"/>
</dbReference>
<protein>
    <submittedName>
        <fullName evidence="2">Uncharacterized protein</fullName>
    </submittedName>
</protein>
<name>A0ABQ0MAY0_MYCCL</name>